<dbReference type="InterPro" id="IPR005273">
    <property type="entry name" value="Ura-DNA_glyco_family4"/>
</dbReference>
<dbReference type="SMART" id="SM00986">
    <property type="entry name" value="UDG"/>
    <property type="match status" value="1"/>
</dbReference>
<dbReference type="Pfam" id="PF03167">
    <property type="entry name" value="UDG"/>
    <property type="match status" value="1"/>
</dbReference>
<keyword evidence="9" id="KW-0408">Iron</keyword>
<dbReference type="SUPFAM" id="SSF52141">
    <property type="entry name" value="Uracil-DNA glycosylase-like"/>
    <property type="match status" value="1"/>
</dbReference>
<accession>A0A450YZC8</accession>
<evidence type="ECO:0000313" key="14">
    <source>
        <dbReference type="EMBL" id="VFK46883.1"/>
    </source>
</evidence>
<dbReference type="PANTHER" id="PTHR33693:SF1">
    <property type="entry name" value="TYPE-4 URACIL-DNA GLYCOSYLASE"/>
    <property type="match status" value="1"/>
</dbReference>
<dbReference type="EMBL" id="CAADFS010000037">
    <property type="protein sequence ID" value="VFK46883.1"/>
    <property type="molecule type" value="Genomic_DNA"/>
</dbReference>
<evidence type="ECO:0000259" key="13">
    <source>
        <dbReference type="SMART" id="SM00986"/>
    </source>
</evidence>
<reference evidence="14" key="1">
    <citation type="submission" date="2019-02" db="EMBL/GenBank/DDBJ databases">
        <authorList>
            <person name="Gruber-Vodicka R. H."/>
            <person name="Seah K. B. B."/>
        </authorList>
    </citation>
    <scope>NUCLEOTIDE SEQUENCE</scope>
    <source>
        <strain evidence="14">BECK_BZ123</strain>
    </source>
</reference>
<feature type="domain" description="Uracil-DNA glycosylase-like" evidence="13">
    <location>
        <begin position="148"/>
        <end position="296"/>
    </location>
</feature>
<proteinExistence type="inferred from homology"/>
<dbReference type="InterPro" id="IPR005122">
    <property type="entry name" value="Uracil-DNA_glycosylase-like"/>
</dbReference>
<dbReference type="NCBIfam" id="TIGR00758">
    <property type="entry name" value="UDG_fam4"/>
    <property type="match status" value="1"/>
</dbReference>
<dbReference type="InterPro" id="IPR036895">
    <property type="entry name" value="Uracil-DNA_glycosylase-like_sf"/>
</dbReference>
<feature type="region of interest" description="Disordered" evidence="12">
    <location>
        <begin position="30"/>
        <end position="51"/>
    </location>
</feature>
<protein>
    <recommendedName>
        <fullName evidence="4">Type-4 uracil-DNA glycosylase</fullName>
        <ecNumber evidence="3">3.2.2.27</ecNumber>
    </recommendedName>
</protein>
<dbReference type="CDD" id="cd10030">
    <property type="entry name" value="UDG-F4_TTUDGA_SPO1dp_like"/>
    <property type="match status" value="1"/>
</dbReference>
<gene>
    <name evidence="14" type="ORF">BECKTC1821D_GA0114238_10378</name>
</gene>
<keyword evidence="7" id="KW-0227">DNA damage</keyword>
<dbReference type="PANTHER" id="PTHR33693">
    <property type="entry name" value="TYPE-5 URACIL-DNA GLYCOSYLASE"/>
    <property type="match status" value="1"/>
</dbReference>
<sequence length="325" mass="35708">MDKKRQSYLDILGIPVWKLRADFTAATPCPTDPTASVQIPSPITTKGSKPVMDYARPSTATDHVRGDIPPDNEEHAPSITVDAASDLIHPTPHASMTTHDNADHSTYVPPQSMASSPNVPEPDWENLRARVSACTACQLHETRTQTVFGVGSQTADWMFIGEAPGADEDRQGEPFVGRAGRLLNAMLEAIDLKREEVYIANILKCRPPNNREPQPAEALACEAFLLRQIQLIGPRIIIAVGRIAAQNLLATTTAIGRLRGRRFTFRDTGIPLVVIYHPAYLLRSPLQKRRSWEDLLLARAVYAKPRGIASGNGEAECHHYWDGAG</sequence>
<evidence type="ECO:0000256" key="6">
    <source>
        <dbReference type="ARBA" id="ARBA00022723"/>
    </source>
</evidence>
<evidence type="ECO:0000256" key="3">
    <source>
        <dbReference type="ARBA" id="ARBA00012030"/>
    </source>
</evidence>
<evidence type="ECO:0000256" key="12">
    <source>
        <dbReference type="SAM" id="MobiDB-lite"/>
    </source>
</evidence>
<organism evidence="14">
    <name type="scientific">Candidatus Kentrum sp. TC</name>
    <dbReference type="NCBI Taxonomy" id="2126339"/>
    <lineage>
        <taxon>Bacteria</taxon>
        <taxon>Pseudomonadati</taxon>
        <taxon>Pseudomonadota</taxon>
        <taxon>Gammaproteobacteria</taxon>
        <taxon>Candidatus Kentrum</taxon>
    </lineage>
</organism>
<evidence type="ECO:0000256" key="1">
    <source>
        <dbReference type="ARBA" id="ARBA00001400"/>
    </source>
</evidence>
<evidence type="ECO:0000256" key="11">
    <source>
        <dbReference type="ARBA" id="ARBA00023204"/>
    </source>
</evidence>
<feature type="compositionally biased region" description="Polar residues" evidence="12">
    <location>
        <begin position="36"/>
        <end position="47"/>
    </location>
</feature>
<name>A0A450YZC8_9GAMM</name>
<comment type="similarity">
    <text evidence="2">Belongs to the uracil-DNA glycosylase (UDG) superfamily. Type 4 (UDGa) family.</text>
</comment>
<dbReference type="GO" id="GO:0006281">
    <property type="term" value="P:DNA repair"/>
    <property type="evidence" value="ECO:0007669"/>
    <property type="project" value="UniProtKB-KW"/>
</dbReference>
<dbReference type="GO" id="GO:0051539">
    <property type="term" value="F:4 iron, 4 sulfur cluster binding"/>
    <property type="evidence" value="ECO:0007669"/>
    <property type="project" value="UniProtKB-KW"/>
</dbReference>
<evidence type="ECO:0000256" key="2">
    <source>
        <dbReference type="ARBA" id="ARBA00006521"/>
    </source>
</evidence>
<evidence type="ECO:0000256" key="8">
    <source>
        <dbReference type="ARBA" id="ARBA00022801"/>
    </source>
</evidence>
<comment type="catalytic activity">
    <reaction evidence="1">
        <text>Hydrolyzes single-stranded DNA or mismatched double-stranded DNA and polynucleotides, releasing free uracil.</text>
        <dbReference type="EC" id="3.2.2.27"/>
    </reaction>
</comment>
<evidence type="ECO:0000256" key="7">
    <source>
        <dbReference type="ARBA" id="ARBA00022763"/>
    </source>
</evidence>
<dbReference type="Gene3D" id="3.40.470.10">
    <property type="entry name" value="Uracil-DNA glycosylase-like domain"/>
    <property type="match status" value="1"/>
</dbReference>
<keyword evidence="5" id="KW-0004">4Fe-4S</keyword>
<dbReference type="InterPro" id="IPR051536">
    <property type="entry name" value="UDG_Type-4/5"/>
</dbReference>
<dbReference type="GO" id="GO:0046872">
    <property type="term" value="F:metal ion binding"/>
    <property type="evidence" value="ECO:0007669"/>
    <property type="project" value="UniProtKB-KW"/>
</dbReference>
<dbReference type="AlphaFoldDB" id="A0A450YZC8"/>
<dbReference type="SMART" id="SM00987">
    <property type="entry name" value="UreE_C"/>
    <property type="match status" value="1"/>
</dbReference>
<evidence type="ECO:0000256" key="5">
    <source>
        <dbReference type="ARBA" id="ARBA00022485"/>
    </source>
</evidence>
<keyword evidence="10" id="KW-0411">Iron-sulfur</keyword>
<dbReference type="GO" id="GO:0004844">
    <property type="term" value="F:uracil DNA N-glycosylase activity"/>
    <property type="evidence" value="ECO:0007669"/>
    <property type="project" value="UniProtKB-EC"/>
</dbReference>
<evidence type="ECO:0000256" key="4">
    <source>
        <dbReference type="ARBA" id="ARBA00019403"/>
    </source>
</evidence>
<evidence type="ECO:0000256" key="10">
    <source>
        <dbReference type="ARBA" id="ARBA00023014"/>
    </source>
</evidence>
<keyword evidence="8" id="KW-0378">Hydrolase</keyword>
<keyword evidence="11" id="KW-0234">DNA repair</keyword>
<dbReference type="EC" id="3.2.2.27" evidence="3"/>
<evidence type="ECO:0000256" key="9">
    <source>
        <dbReference type="ARBA" id="ARBA00023004"/>
    </source>
</evidence>
<keyword evidence="6" id="KW-0479">Metal-binding</keyword>